<dbReference type="EMBL" id="AORC01000004">
    <property type="protein sequence ID" value="EYT50580.1"/>
    <property type="molecule type" value="Genomic_DNA"/>
</dbReference>
<reference evidence="1 2" key="1">
    <citation type="journal article" date="2013" name="Genome Announc.">
        <title>Draft genome sequence of an Actinobacterium, Brachybacterium muris strain UCD-AY4.</title>
        <authorList>
            <person name="Lo J.R."/>
            <person name="Lang J.M."/>
            <person name="Darling A.E."/>
            <person name="Eisen J.A."/>
            <person name="Coil D.A."/>
        </authorList>
    </citation>
    <scope>NUCLEOTIDE SEQUENCE [LARGE SCALE GENOMIC DNA]</scope>
    <source>
        <strain evidence="1 2">UCD-AY4</strain>
    </source>
</reference>
<evidence type="ECO:0000313" key="2">
    <source>
        <dbReference type="Proteomes" id="UP000019754"/>
    </source>
</evidence>
<proteinExistence type="predicted"/>
<comment type="caution">
    <text evidence="1">The sequence shown here is derived from an EMBL/GenBank/DDBJ whole genome shotgun (WGS) entry which is preliminary data.</text>
</comment>
<name>A0A022L3I8_9MICO</name>
<gene>
    <name evidence="1" type="ORF">D641_0104475</name>
</gene>
<protein>
    <submittedName>
        <fullName evidence="1">Uncharacterized protein</fullName>
    </submittedName>
</protein>
<keyword evidence="2" id="KW-1185">Reference proteome</keyword>
<dbReference type="RefSeq" id="WP_017822606.1">
    <property type="nucleotide sequence ID" value="NZ_AORC01000004.1"/>
</dbReference>
<dbReference type="AlphaFoldDB" id="A0A022L3I8"/>
<organism evidence="1 2">
    <name type="scientific">Brachybacterium muris UCD-AY4</name>
    <dbReference type="NCBI Taxonomy" id="1249481"/>
    <lineage>
        <taxon>Bacteria</taxon>
        <taxon>Bacillati</taxon>
        <taxon>Actinomycetota</taxon>
        <taxon>Actinomycetes</taxon>
        <taxon>Micrococcales</taxon>
        <taxon>Dermabacteraceae</taxon>
        <taxon>Brachybacterium</taxon>
    </lineage>
</organism>
<accession>A0A022L3I8</accession>
<sequence length="159" mass="17240">MNTKTTSTGQAAHIVAGYIGTEATDHRAQDLVTRWATATADADGHHPDLEHDLTPEDRDLLNDWLDDTARDTLIAVALDPATRIDTDGTRFENTEPIHVAGATVTVQTMHTGDDYDQHVVLTVGDQPLTALEARHLAASILEAADQIDGRESSVHSIKR</sequence>
<dbReference type="Proteomes" id="UP000019754">
    <property type="component" value="Unassembled WGS sequence"/>
</dbReference>
<dbReference type="HOGENOM" id="CLU_1657443_0_0_11"/>
<evidence type="ECO:0000313" key="1">
    <source>
        <dbReference type="EMBL" id="EYT50580.1"/>
    </source>
</evidence>